<dbReference type="AlphaFoldDB" id="A0A9P8I0G9"/>
<feature type="non-terminal residue" evidence="1">
    <location>
        <position position="1"/>
    </location>
</feature>
<organism evidence="1 2">
    <name type="scientific">Glutinoglossum americanum</name>
    <dbReference type="NCBI Taxonomy" id="1670608"/>
    <lineage>
        <taxon>Eukaryota</taxon>
        <taxon>Fungi</taxon>
        <taxon>Dikarya</taxon>
        <taxon>Ascomycota</taxon>
        <taxon>Pezizomycotina</taxon>
        <taxon>Geoglossomycetes</taxon>
        <taxon>Geoglossales</taxon>
        <taxon>Geoglossaceae</taxon>
        <taxon>Glutinoglossum</taxon>
    </lineage>
</organism>
<evidence type="ECO:0000313" key="2">
    <source>
        <dbReference type="Proteomes" id="UP000698800"/>
    </source>
</evidence>
<dbReference type="Gene3D" id="1.25.40.20">
    <property type="entry name" value="Ankyrin repeat-containing domain"/>
    <property type="match status" value="1"/>
</dbReference>
<sequence>AAAAVPYGFGAAKEVVRMLLDAGAEVNAQGGYYGNALQAAAAASDGSGAKEVVRMLLDAGAEKQPPSPPNHLCGC</sequence>
<protein>
    <recommendedName>
        <fullName evidence="3">Ankyrin repeat domain-containing protein</fullName>
    </recommendedName>
</protein>
<proteinExistence type="predicted"/>
<dbReference type="SUPFAM" id="SSF48403">
    <property type="entry name" value="Ankyrin repeat"/>
    <property type="match status" value="1"/>
</dbReference>
<evidence type="ECO:0008006" key="3">
    <source>
        <dbReference type="Google" id="ProtNLM"/>
    </source>
</evidence>
<accession>A0A9P8I0G9</accession>
<name>A0A9P8I0G9_9PEZI</name>
<dbReference type="InterPro" id="IPR036770">
    <property type="entry name" value="Ankyrin_rpt-contain_sf"/>
</dbReference>
<evidence type="ECO:0000313" key="1">
    <source>
        <dbReference type="EMBL" id="KAH0536493.1"/>
    </source>
</evidence>
<reference evidence="1" key="1">
    <citation type="submission" date="2021-03" db="EMBL/GenBank/DDBJ databases">
        <title>Comparative genomics and phylogenomic investigation of the class Geoglossomycetes provide insights into ecological specialization and systematics.</title>
        <authorList>
            <person name="Melie T."/>
            <person name="Pirro S."/>
            <person name="Miller A.N."/>
            <person name="Quandt A."/>
        </authorList>
    </citation>
    <scope>NUCLEOTIDE SEQUENCE</scope>
    <source>
        <strain evidence="1">GBOQ0MN5Z8</strain>
    </source>
</reference>
<dbReference type="Proteomes" id="UP000698800">
    <property type="component" value="Unassembled WGS sequence"/>
</dbReference>
<keyword evidence="2" id="KW-1185">Reference proteome</keyword>
<dbReference type="EMBL" id="JAGHQL010000202">
    <property type="protein sequence ID" value="KAH0536493.1"/>
    <property type="molecule type" value="Genomic_DNA"/>
</dbReference>
<gene>
    <name evidence="1" type="ORF">FGG08_006646</name>
</gene>
<comment type="caution">
    <text evidence="1">The sequence shown here is derived from an EMBL/GenBank/DDBJ whole genome shotgun (WGS) entry which is preliminary data.</text>
</comment>